<dbReference type="InterPro" id="IPR001633">
    <property type="entry name" value="EAL_dom"/>
</dbReference>
<dbReference type="Proteomes" id="UP000095342">
    <property type="component" value="Chromosome"/>
</dbReference>
<dbReference type="KEGG" id="aaeo:BJI67_03195"/>
<dbReference type="EMBL" id="CP017448">
    <property type="protein sequence ID" value="AOV16207.1"/>
    <property type="molecule type" value="Genomic_DNA"/>
</dbReference>
<dbReference type="Pfam" id="PF00563">
    <property type="entry name" value="EAL"/>
    <property type="match status" value="1"/>
</dbReference>
<evidence type="ECO:0000313" key="3">
    <source>
        <dbReference type="Proteomes" id="UP000095342"/>
    </source>
</evidence>
<dbReference type="PANTHER" id="PTHR44757:SF2">
    <property type="entry name" value="BIOFILM ARCHITECTURE MAINTENANCE PROTEIN MBAA"/>
    <property type="match status" value="1"/>
</dbReference>
<dbReference type="AlphaFoldDB" id="A0A1D8K5G7"/>
<accession>A0A1D8K5G7</accession>
<keyword evidence="3" id="KW-1185">Reference proteome</keyword>
<dbReference type="PROSITE" id="PS50883">
    <property type="entry name" value="EAL"/>
    <property type="match status" value="1"/>
</dbReference>
<proteinExistence type="predicted"/>
<dbReference type="Gene3D" id="3.20.20.450">
    <property type="entry name" value="EAL domain"/>
    <property type="match status" value="1"/>
</dbReference>
<protein>
    <recommendedName>
        <fullName evidence="1">EAL domain-containing protein</fullName>
    </recommendedName>
</protein>
<dbReference type="PANTHER" id="PTHR44757">
    <property type="entry name" value="DIGUANYLATE CYCLASE DGCP"/>
    <property type="match status" value="1"/>
</dbReference>
<feature type="domain" description="EAL" evidence="1">
    <location>
        <begin position="26"/>
        <end position="93"/>
    </location>
</feature>
<dbReference type="SUPFAM" id="SSF141868">
    <property type="entry name" value="EAL domain-like"/>
    <property type="match status" value="1"/>
</dbReference>
<evidence type="ECO:0000313" key="2">
    <source>
        <dbReference type="EMBL" id="AOV16207.1"/>
    </source>
</evidence>
<dbReference type="InterPro" id="IPR052155">
    <property type="entry name" value="Biofilm_reg_signaling"/>
</dbReference>
<gene>
    <name evidence="2" type="ORF">BJI67_03195</name>
</gene>
<evidence type="ECO:0000259" key="1">
    <source>
        <dbReference type="PROSITE" id="PS50883"/>
    </source>
</evidence>
<sequence>MYQAKQAGRNTPRFFDAVMQESIAARVELEGELRKAIAQRNFELFSQVEVDDAYQSVGAAALLRWRHAERGLVQPHHFIPLAEETGLVLPIGE</sequence>
<name>A0A1D8K5G7_9GAMM</name>
<dbReference type="InterPro" id="IPR035919">
    <property type="entry name" value="EAL_sf"/>
</dbReference>
<organism evidence="2 3">
    <name type="scientific">Acidihalobacter aeolianus</name>
    <dbReference type="NCBI Taxonomy" id="2792603"/>
    <lineage>
        <taxon>Bacteria</taxon>
        <taxon>Pseudomonadati</taxon>
        <taxon>Pseudomonadota</taxon>
        <taxon>Gammaproteobacteria</taxon>
        <taxon>Chromatiales</taxon>
        <taxon>Ectothiorhodospiraceae</taxon>
        <taxon>Acidihalobacter</taxon>
    </lineage>
</organism>
<reference evidence="2 3" key="1">
    <citation type="submission" date="2016-09" db="EMBL/GenBank/DDBJ databases">
        <title>Acidihalobacter prosperus V6 (DSM14174).</title>
        <authorList>
            <person name="Khaleque H.N."/>
            <person name="Ramsay J.P."/>
            <person name="Murphy R.J.T."/>
            <person name="Kaksonen A.H."/>
            <person name="Boxall N.J."/>
            <person name="Watkin E.L.J."/>
        </authorList>
    </citation>
    <scope>NUCLEOTIDE SEQUENCE [LARGE SCALE GENOMIC DNA]</scope>
    <source>
        <strain evidence="2 3">V6</strain>
    </source>
</reference>